<dbReference type="PROSITE" id="PS51625">
    <property type="entry name" value="SAM_MT_TRMB"/>
    <property type="match status" value="1"/>
</dbReference>
<dbReference type="SUPFAM" id="SSF53335">
    <property type="entry name" value="S-adenosyl-L-methionine-dependent methyltransferases"/>
    <property type="match status" value="1"/>
</dbReference>
<evidence type="ECO:0000256" key="2">
    <source>
        <dbReference type="ARBA" id="ARBA00003015"/>
    </source>
</evidence>
<dbReference type="PANTHER" id="PTHR23417:SF14">
    <property type="entry name" value="PENTACOTRIPEPTIDE-REPEAT REGION OF PRORP DOMAIN-CONTAINING PROTEIN"/>
    <property type="match status" value="1"/>
</dbReference>
<keyword evidence="6 7" id="KW-0819">tRNA processing</keyword>
<dbReference type="EMBL" id="PHNF01000001">
    <property type="protein sequence ID" value="PPE06455.1"/>
    <property type="molecule type" value="Genomic_DNA"/>
</dbReference>
<reference evidence="8 9" key="1">
    <citation type="submission" date="2017-11" db="EMBL/GenBank/DDBJ databases">
        <title>Genome sequence of Mesoplasma corruscae ELCA-2 (ATCC 49579).</title>
        <authorList>
            <person name="Lo W.-S."/>
            <person name="Kuo C.-H."/>
        </authorList>
    </citation>
    <scope>NUCLEOTIDE SEQUENCE [LARGE SCALE GENOMIC DNA]</scope>
    <source>
        <strain evidence="8 9">ELCA-2</strain>
    </source>
</reference>
<feature type="binding site" evidence="7">
    <location>
        <position position="70"/>
    </location>
    <ligand>
        <name>S-adenosyl-L-methionine</name>
        <dbReference type="ChEBI" id="CHEBI:59789"/>
    </ligand>
</feature>
<feature type="binding site" evidence="7">
    <location>
        <begin position="201"/>
        <end position="204"/>
    </location>
    <ligand>
        <name>substrate</name>
    </ligand>
</feature>
<proteinExistence type="inferred from homology"/>
<protein>
    <recommendedName>
        <fullName evidence="7">tRNA (guanine-N(7)-)-methyltransferase</fullName>
        <ecNumber evidence="7">2.1.1.33</ecNumber>
    </recommendedName>
    <alternativeName>
        <fullName evidence="7">tRNA (guanine(46)-N(7))-methyltransferase</fullName>
    </alternativeName>
    <alternativeName>
        <fullName evidence="7">tRNA(m7G46)-methyltransferase</fullName>
    </alternativeName>
</protein>
<feature type="binding site" evidence="7">
    <location>
        <position position="129"/>
    </location>
    <ligand>
        <name>substrate</name>
    </ligand>
</feature>
<comment type="function">
    <text evidence="2 7">Catalyzes the formation of N(7)-methylguanine at position 46 (m7G46) in tRNA.</text>
</comment>
<dbReference type="UniPathway" id="UPA00989"/>
<dbReference type="Proteomes" id="UP000239785">
    <property type="component" value="Unassembled WGS sequence"/>
</dbReference>
<comment type="pathway">
    <text evidence="7">tRNA modification; N(7)-methylguanine-tRNA biosynthesis.</text>
</comment>
<organism evidence="8 9">
    <name type="scientific">Mesoplasma corruscae</name>
    <dbReference type="NCBI Taxonomy" id="216874"/>
    <lineage>
        <taxon>Bacteria</taxon>
        <taxon>Bacillati</taxon>
        <taxon>Mycoplasmatota</taxon>
        <taxon>Mollicutes</taxon>
        <taxon>Entomoplasmatales</taxon>
        <taxon>Entomoplasmataceae</taxon>
        <taxon>Mesoplasma</taxon>
    </lineage>
</organism>
<dbReference type="Pfam" id="PF02390">
    <property type="entry name" value="Methyltransf_4"/>
    <property type="match status" value="1"/>
</dbReference>
<dbReference type="OrthoDB" id="9802090at2"/>
<dbReference type="PANTHER" id="PTHR23417">
    <property type="entry name" value="3-DEOXY-D-MANNO-OCTULOSONIC-ACID TRANSFERASE/TRNA GUANINE-N 7 - -METHYLTRANSFERASE"/>
    <property type="match status" value="1"/>
</dbReference>
<dbReference type="Gene3D" id="3.40.50.150">
    <property type="entry name" value="Vaccinia Virus protein VP39"/>
    <property type="match status" value="1"/>
</dbReference>
<feature type="binding site" evidence="7">
    <location>
        <position position="45"/>
    </location>
    <ligand>
        <name>S-adenosyl-L-methionine</name>
        <dbReference type="ChEBI" id="CHEBI:59789"/>
    </ligand>
</feature>
<dbReference type="GO" id="GO:0043527">
    <property type="term" value="C:tRNA methyltransferase complex"/>
    <property type="evidence" value="ECO:0007669"/>
    <property type="project" value="TreeGrafter"/>
</dbReference>
<keyword evidence="5 7" id="KW-0949">S-adenosyl-L-methionine</keyword>
<dbReference type="NCBIfam" id="NF001080">
    <property type="entry name" value="PRK00121.2-2"/>
    <property type="match status" value="1"/>
</dbReference>
<evidence type="ECO:0000313" key="8">
    <source>
        <dbReference type="EMBL" id="PPE06455.1"/>
    </source>
</evidence>
<dbReference type="AlphaFoldDB" id="A0A2S5RH50"/>
<dbReference type="GO" id="GO:0008176">
    <property type="term" value="F:tRNA (guanine(46)-N7)-methyltransferase activity"/>
    <property type="evidence" value="ECO:0007669"/>
    <property type="project" value="UniProtKB-UniRule"/>
</dbReference>
<feature type="binding site" evidence="7">
    <location>
        <position position="125"/>
    </location>
    <ligand>
        <name>S-adenosyl-L-methionine</name>
        <dbReference type="ChEBI" id="CHEBI:59789"/>
    </ligand>
</feature>
<gene>
    <name evidence="7 8" type="primary">trmB</name>
    <name evidence="8" type="ORF">MCORR_v1c00830</name>
</gene>
<sequence>MRLRNKPWVREFLKANKKYLIFWEKENEALNLRSLFQTNQLCQLEIGCGKGSFISQQALQNADINYIGMEKVTTVVGVALKRSLKLFKENNKEMSNLKYFNYFAEDLSFIFKKNSIDKIYLNFSDPWPKAKHEKKRLMHNNFLKIYAYILKEFGTIEFKTDNDVFFEFAIEQINQNPHWLIISQTTDLYNEPILLKNNVATEYETKFHTMGKNINKLIIKKTN</sequence>
<evidence type="ECO:0000313" key="9">
    <source>
        <dbReference type="Proteomes" id="UP000239785"/>
    </source>
</evidence>
<dbReference type="EC" id="2.1.1.33" evidence="7"/>
<comment type="caution">
    <text evidence="7">Lacks conserved residue(s) required for the propagation of feature annotation.</text>
</comment>
<evidence type="ECO:0000256" key="5">
    <source>
        <dbReference type="ARBA" id="ARBA00022691"/>
    </source>
</evidence>
<dbReference type="RefSeq" id="WP_104207683.1">
    <property type="nucleotide sequence ID" value="NZ_PHNF01000001.1"/>
</dbReference>
<evidence type="ECO:0000256" key="6">
    <source>
        <dbReference type="ARBA" id="ARBA00022694"/>
    </source>
</evidence>
<feature type="binding site" evidence="7">
    <location>
        <position position="161"/>
    </location>
    <ligand>
        <name>substrate</name>
    </ligand>
</feature>
<evidence type="ECO:0000256" key="7">
    <source>
        <dbReference type="HAMAP-Rule" id="MF_01057"/>
    </source>
</evidence>
<keyword evidence="3 7" id="KW-0489">Methyltransferase</keyword>
<evidence type="ECO:0000256" key="1">
    <source>
        <dbReference type="ARBA" id="ARBA00000142"/>
    </source>
</evidence>
<dbReference type="HAMAP" id="MF_01057">
    <property type="entry name" value="tRNA_methyltr_TrmB"/>
    <property type="match status" value="1"/>
</dbReference>
<dbReference type="InterPro" id="IPR029063">
    <property type="entry name" value="SAM-dependent_MTases_sf"/>
</dbReference>
<dbReference type="NCBIfam" id="TIGR00091">
    <property type="entry name" value="tRNA (guanosine(46)-N7)-methyltransferase TrmB"/>
    <property type="match status" value="1"/>
</dbReference>
<keyword evidence="4 7" id="KW-0808">Transferase</keyword>
<keyword evidence="9" id="KW-1185">Reference proteome</keyword>
<comment type="similarity">
    <text evidence="7">Belongs to the class I-like SAM-binding methyltransferase superfamily. TrmB family.</text>
</comment>
<dbReference type="InterPro" id="IPR055361">
    <property type="entry name" value="tRNA_methyltr_TrmB_bact"/>
</dbReference>
<dbReference type="InterPro" id="IPR003358">
    <property type="entry name" value="tRNA_(Gua-N-7)_MeTrfase_Trmb"/>
</dbReference>
<evidence type="ECO:0000256" key="3">
    <source>
        <dbReference type="ARBA" id="ARBA00022603"/>
    </source>
</evidence>
<accession>A0A2S5RH50</accession>
<comment type="catalytic activity">
    <reaction evidence="1 7">
        <text>guanosine(46) in tRNA + S-adenosyl-L-methionine = N(7)-methylguanosine(46) in tRNA + S-adenosyl-L-homocysteine</text>
        <dbReference type="Rhea" id="RHEA:42708"/>
        <dbReference type="Rhea" id="RHEA-COMP:10188"/>
        <dbReference type="Rhea" id="RHEA-COMP:10189"/>
        <dbReference type="ChEBI" id="CHEBI:57856"/>
        <dbReference type="ChEBI" id="CHEBI:59789"/>
        <dbReference type="ChEBI" id="CHEBI:74269"/>
        <dbReference type="ChEBI" id="CHEBI:74480"/>
        <dbReference type="EC" id="2.1.1.33"/>
    </reaction>
</comment>
<name>A0A2S5RH50_9MOLU</name>
<comment type="caution">
    <text evidence="8">The sequence shown here is derived from an EMBL/GenBank/DDBJ whole genome shotgun (WGS) entry which is preliminary data.</text>
</comment>
<evidence type="ECO:0000256" key="4">
    <source>
        <dbReference type="ARBA" id="ARBA00022679"/>
    </source>
</evidence>